<name>A0A1F5ITF2_9BACT</name>
<organism evidence="1 2">
    <name type="scientific">Candidatus Daviesbacteria bacterium RIFCSPHIGHO2_01_FULL_41_23</name>
    <dbReference type="NCBI Taxonomy" id="1797764"/>
    <lineage>
        <taxon>Bacteria</taxon>
        <taxon>Candidatus Daviesiibacteriota</taxon>
    </lineage>
</organism>
<dbReference type="EMBL" id="MFCR01000002">
    <property type="protein sequence ID" value="OGE19633.1"/>
    <property type="molecule type" value="Genomic_DNA"/>
</dbReference>
<comment type="caution">
    <text evidence="1">The sequence shown here is derived from an EMBL/GenBank/DDBJ whole genome shotgun (WGS) entry which is preliminary data.</text>
</comment>
<dbReference type="AlphaFoldDB" id="A0A1F5ITF2"/>
<accession>A0A1F5ITF2</accession>
<protein>
    <submittedName>
        <fullName evidence="1">Uncharacterized protein</fullName>
    </submittedName>
</protein>
<proteinExistence type="predicted"/>
<evidence type="ECO:0000313" key="1">
    <source>
        <dbReference type="EMBL" id="OGE19633.1"/>
    </source>
</evidence>
<reference evidence="1 2" key="1">
    <citation type="journal article" date="2016" name="Nat. Commun.">
        <title>Thousands of microbial genomes shed light on interconnected biogeochemical processes in an aquifer system.</title>
        <authorList>
            <person name="Anantharaman K."/>
            <person name="Brown C.T."/>
            <person name="Hug L.A."/>
            <person name="Sharon I."/>
            <person name="Castelle C.J."/>
            <person name="Probst A.J."/>
            <person name="Thomas B.C."/>
            <person name="Singh A."/>
            <person name="Wilkins M.J."/>
            <person name="Karaoz U."/>
            <person name="Brodie E.L."/>
            <person name="Williams K.H."/>
            <person name="Hubbard S.S."/>
            <person name="Banfield J.F."/>
        </authorList>
    </citation>
    <scope>NUCLEOTIDE SEQUENCE [LARGE SCALE GENOMIC DNA]</scope>
</reference>
<sequence>MVNWVESDSDPEIVYDQDLVGPIPDQGVNLLVQSGPKEGRLTKAEPAYPYSTAVRAICIRLGIDLKEN</sequence>
<gene>
    <name evidence="1" type="ORF">A2871_03130</name>
</gene>
<evidence type="ECO:0000313" key="2">
    <source>
        <dbReference type="Proteomes" id="UP000176336"/>
    </source>
</evidence>
<dbReference type="Proteomes" id="UP000176336">
    <property type="component" value="Unassembled WGS sequence"/>
</dbReference>